<sequence>MKKTNEVRKLVGVSRRTLQYYDDERVIVAERSKNNYRLYDQKALDRIWEIMICKEMGFDLKEIKQLLIASDNKKKELFRLCIETVKEQINIM</sequence>
<dbReference type="PANTHER" id="PTHR30204:SF90">
    <property type="entry name" value="HTH-TYPE TRANSCRIPTIONAL ACTIVATOR MTA"/>
    <property type="match status" value="1"/>
</dbReference>
<evidence type="ECO:0000256" key="1">
    <source>
        <dbReference type="ARBA" id="ARBA00023125"/>
    </source>
</evidence>
<reference evidence="3" key="1">
    <citation type="journal article" date="2021" name="PeerJ">
        <title>Extensive microbial diversity within the chicken gut microbiome revealed by metagenomics and culture.</title>
        <authorList>
            <person name="Gilroy R."/>
            <person name="Ravi A."/>
            <person name="Getino M."/>
            <person name="Pursley I."/>
            <person name="Horton D.L."/>
            <person name="Alikhan N.F."/>
            <person name="Baker D."/>
            <person name="Gharbi K."/>
            <person name="Hall N."/>
            <person name="Watson M."/>
            <person name="Adriaenssens E.M."/>
            <person name="Foster-Nyarko E."/>
            <person name="Jarju S."/>
            <person name="Secka A."/>
            <person name="Antonio M."/>
            <person name="Oren A."/>
            <person name="Chaudhuri R.R."/>
            <person name="La Ragione R."/>
            <person name="Hildebrand F."/>
            <person name="Pallen M.J."/>
        </authorList>
    </citation>
    <scope>NUCLEOTIDE SEQUENCE</scope>
    <source>
        <strain evidence="3">ChiW19-954</strain>
    </source>
</reference>
<dbReference type="PANTHER" id="PTHR30204">
    <property type="entry name" value="REDOX-CYCLING DRUG-SENSING TRANSCRIPTIONAL ACTIVATOR SOXR"/>
    <property type="match status" value="1"/>
</dbReference>
<name>A0A9D2NMW4_9FIRM</name>
<dbReference type="InterPro" id="IPR000551">
    <property type="entry name" value="MerR-type_HTH_dom"/>
</dbReference>
<reference evidence="3" key="2">
    <citation type="submission" date="2021-04" db="EMBL/GenBank/DDBJ databases">
        <authorList>
            <person name="Gilroy R."/>
        </authorList>
    </citation>
    <scope>NUCLEOTIDE SEQUENCE</scope>
    <source>
        <strain evidence="3">ChiW19-954</strain>
    </source>
</reference>
<dbReference type="PROSITE" id="PS50937">
    <property type="entry name" value="HTH_MERR_2"/>
    <property type="match status" value="1"/>
</dbReference>
<comment type="caution">
    <text evidence="3">The sequence shown here is derived from an EMBL/GenBank/DDBJ whole genome shotgun (WGS) entry which is preliminary data.</text>
</comment>
<dbReference type="Proteomes" id="UP000823890">
    <property type="component" value="Unassembled WGS sequence"/>
</dbReference>
<dbReference type="AlphaFoldDB" id="A0A9D2NMW4"/>
<dbReference type="EMBL" id="DWWO01000036">
    <property type="protein sequence ID" value="HJC33558.1"/>
    <property type="molecule type" value="Genomic_DNA"/>
</dbReference>
<dbReference type="Gene3D" id="1.10.1660.10">
    <property type="match status" value="1"/>
</dbReference>
<organism evidence="3 4">
    <name type="scientific">Candidatus Mediterraneibacter faecipullorum</name>
    <dbReference type="NCBI Taxonomy" id="2838670"/>
    <lineage>
        <taxon>Bacteria</taxon>
        <taxon>Bacillati</taxon>
        <taxon>Bacillota</taxon>
        <taxon>Clostridia</taxon>
        <taxon>Lachnospirales</taxon>
        <taxon>Lachnospiraceae</taxon>
        <taxon>Mediterraneibacter</taxon>
    </lineage>
</organism>
<keyword evidence="1" id="KW-0238">DNA-binding</keyword>
<gene>
    <name evidence="3" type="ORF">H9758_03090</name>
</gene>
<proteinExistence type="predicted"/>
<dbReference type="SMART" id="SM00422">
    <property type="entry name" value="HTH_MERR"/>
    <property type="match status" value="1"/>
</dbReference>
<dbReference type="InterPro" id="IPR047057">
    <property type="entry name" value="MerR_fam"/>
</dbReference>
<dbReference type="SUPFAM" id="SSF46955">
    <property type="entry name" value="Putative DNA-binding domain"/>
    <property type="match status" value="1"/>
</dbReference>
<dbReference type="InterPro" id="IPR009061">
    <property type="entry name" value="DNA-bd_dom_put_sf"/>
</dbReference>
<evidence type="ECO:0000313" key="4">
    <source>
        <dbReference type="Proteomes" id="UP000823890"/>
    </source>
</evidence>
<feature type="domain" description="HTH merR-type" evidence="2">
    <location>
        <begin position="1"/>
        <end position="69"/>
    </location>
</feature>
<evidence type="ECO:0000313" key="3">
    <source>
        <dbReference type="EMBL" id="HJC33558.1"/>
    </source>
</evidence>
<evidence type="ECO:0000259" key="2">
    <source>
        <dbReference type="PROSITE" id="PS50937"/>
    </source>
</evidence>
<dbReference type="Pfam" id="PF13411">
    <property type="entry name" value="MerR_1"/>
    <property type="match status" value="1"/>
</dbReference>
<dbReference type="GO" id="GO:0003700">
    <property type="term" value="F:DNA-binding transcription factor activity"/>
    <property type="evidence" value="ECO:0007669"/>
    <property type="project" value="InterPro"/>
</dbReference>
<accession>A0A9D2NMW4</accession>
<dbReference type="GO" id="GO:0003677">
    <property type="term" value="F:DNA binding"/>
    <property type="evidence" value="ECO:0007669"/>
    <property type="project" value="UniProtKB-KW"/>
</dbReference>
<protein>
    <submittedName>
        <fullName evidence="3">MerR family transcriptional regulator</fullName>
    </submittedName>
</protein>